<feature type="non-terminal residue" evidence="2">
    <location>
        <position position="84"/>
    </location>
</feature>
<accession>A0AAN4ZGH2</accession>
<reference evidence="2" key="2">
    <citation type="submission" date="2023-06" db="EMBL/GenBank/DDBJ databases">
        <title>Genome assembly of Pristionchus species.</title>
        <authorList>
            <person name="Yoshida K."/>
            <person name="Sommer R.J."/>
        </authorList>
    </citation>
    <scope>NUCLEOTIDE SEQUENCE</scope>
    <source>
        <strain evidence="2 3">RS5460</strain>
    </source>
</reference>
<dbReference type="EMBL" id="BTRK01000003">
    <property type="protein sequence ID" value="GMR40763.1"/>
    <property type="molecule type" value="Genomic_DNA"/>
</dbReference>
<evidence type="ECO:0000313" key="1">
    <source>
        <dbReference type="EMBL" id="GMR40760.1"/>
    </source>
</evidence>
<feature type="non-terminal residue" evidence="2">
    <location>
        <position position="1"/>
    </location>
</feature>
<organism evidence="2 3">
    <name type="scientific">Pristionchus mayeri</name>
    <dbReference type="NCBI Taxonomy" id="1317129"/>
    <lineage>
        <taxon>Eukaryota</taxon>
        <taxon>Metazoa</taxon>
        <taxon>Ecdysozoa</taxon>
        <taxon>Nematoda</taxon>
        <taxon>Chromadorea</taxon>
        <taxon>Rhabditida</taxon>
        <taxon>Rhabditina</taxon>
        <taxon>Diplogasteromorpha</taxon>
        <taxon>Diplogasteroidea</taxon>
        <taxon>Neodiplogasteridae</taxon>
        <taxon>Pristionchus</taxon>
    </lineage>
</organism>
<name>A0AAN4ZGH2_9BILA</name>
<evidence type="ECO:0000313" key="2">
    <source>
        <dbReference type="EMBL" id="GMR40763.1"/>
    </source>
</evidence>
<reference evidence="3" key="1">
    <citation type="submission" date="2022-10" db="EMBL/GenBank/DDBJ databases">
        <title>Genome assembly of Pristionchus species.</title>
        <authorList>
            <person name="Yoshida K."/>
            <person name="Sommer R.J."/>
        </authorList>
    </citation>
    <scope>NUCLEOTIDE SEQUENCE [LARGE SCALE GENOMIC DNA]</scope>
    <source>
        <strain evidence="1 3">RS5460</strain>
    </source>
</reference>
<protein>
    <submittedName>
        <fullName evidence="2">Uncharacterized protein</fullName>
    </submittedName>
</protein>
<proteinExistence type="predicted"/>
<comment type="caution">
    <text evidence="2">The sequence shown here is derived from an EMBL/GenBank/DDBJ whole genome shotgun (WGS) entry which is preliminary data.</text>
</comment>
<dbReference type="EMBL" id="BTRK01000003">
    <property type="protein sequence ID" value="GMR40760.1"/>
    <property type="molecule type" value="Genomic_DNA"/>
</dbReference>
<evidence type="ECO:0000313" key="3">
    <source>
        <dbReference type="Proteomes" id="UP001328107"/>
    </source>
</evidence>
<dbReference type="AlphaFoldDB" id="A0AAN4ZGH2"/>
<keyword evidence="3" id="KW-1185">Reference proteome</keyword>
<sequence>CIVPEMDMIDLPCPLSAPSCEMPYRIFESTSSGISAKLRCRFSGRLFDIDGSEIGDDIVCNSTTGGWVRPSSGKRIEGALCAGV</sequence>
<dbReference type="Proteomes" id="UP001328107">
    <property type="component" value="Unassembled WGS sequence"/>
</dbReference>
<gene>
    <name evidence="1" type="ORF">PMAYCL1PPCAC_10955</name>
    <name evidence="2" type="ORF">PMAYCL1PPCAC_10958</name>
</gene>